<comment type="similarity">
    <text evidence="6">Belongs to the phosphofructokinase type A (PFKA) family. PPi-dependent PFK group II subfamily. Clade 'P' sub-subfamily.</text>
</comment>
<name>A0A6U8FQ77_9EUGL</name>
<feature type="coiled-coil region" evidence="7">
    <location>
        <begin position="10"/>
        <end position="37"/>
    </location>
</feature>
<dbReference type="HAMAP" id="MF_01977">
    <property type="entry name" value="Phosphofructokinase_II_P"/>
    <property type="match status" value="2"/>
</dbReference>
<feature type="binding site" evidence="6">
    <location>
        <position position="578"/>
    </location>
    <ligand>
        <name>Mg(2+)</name>
        <dbReference type="ChEBI" id="CHEBI:18420"/>
        <note>catalytic</note>
    </ligand>
</feature>
<comment type="catalytic activity">
    <reaction evidence="6">
        <text>beta-D-fructose 6-phosphate + diphosphate = beta-D-fructose 1,6-bisphosphate + phosphate + H(+)</text>
        <dbReference type="Rhea" id="RHEA:13613"/>
        <dbReference type="ChEBI" id="CHEBI:15378"/>
        <dbReference type="ChEBI" id="CHEBI:32966"/>
        <dbReference type="ChEBI" id="CHEBI:33019"/>
        <dbReference type="ChEBI" id="CHEBI:43474"/>
        <dbReference type="ChEBI" id="CHEBI:57634"/>
        <dbReference type="EC" id="2.7.1.90"/>
    </reaction>
</comment>
<feature type="domain" description="Phosphofructokinase" evidence="8">
    <location>
        <begin position="461"/>
        <end position="750"/>
    </location>
</feature>
<sequence>MSSDATTIAIKALSDTTESLQRQVNELKTQLEASKRGPPQRVALLTAGGLAPCLSSAIGALVQKYTEFYPQTSIICYLGGYKGLLLGDSITLNKEVRKNAQIMHQFGGSAIGNSRVKLTNVKDCIKRGLVKEGEDPQAVAAAQLVKDGIDILHTIGGDDTNTAAADLAAFLARNNYNLTVIGMPKTIDNDVFPIKQSLGAWTAAEEGAKFFKNVVAEYSANPRMFIVHEVMGRDCGYLCAATAKAYRDLLDKTKFAPAYGVTKANYDVHAVYLPEIPVDIEAEAWRLKRIMDQVGNVNIFISEGAGVKDIVREMEALGQEVPRDAFGHVKLDKVNPGKWFAQQFSEMIGAQKTMVQKSGYYSRAAPPNAEDRRLIQACASLAVDCAVRREGGVTGHDEDHGELLRACEFPRIKGHKAFDTTVSWFLQMQKDIGLYGTEVTSVKPEPPMKRPKISLKTAPKKIGILTAGGLAPCLSSAIGALVERYGELHPNNEIVCYRGGYKGLLLGDSFTLDQNAYDQAHILHSLGGSPIGNSRVKLTNVKDCVKRGLVKEGEDPQAVAANQLVKDGIDVLHTIGGDDTNTAAADLAAYLQKNNYKLSVVGMPKTIDNDVYPIKQSLGAWTAAEEGGKFFLNVVAEHSANPRMLIVHEVMGRDCGYLTAATAKAYRDILDTKTWLPGVGLNREAYEVHAVFIPEVKVDINGEAIRLKKIMDRLGCVNIFISEGAGVKDIVKEMESRGEEVPRDAFGHVKLDAVNPGEWFGKQFAAMLDAEKTLIQKSGYYSRASPSNKADLRLIQSSAALAVDCAMRGESGVIGHDEDQGDVLRAIEFPRIKGGKPFNTTQPWFGKMLMEIGQTGHMPTHLKAPVGDASTIQIVHGQDIVKTSTLSNEGTE</sequence>
<comment type="pathway">
    <text evidence="6">Carbohydrate degradation; glycolysis; D-glyceraldehyde 3-phosphate and glycerone phosphate from D-glucose: step 3/4.</text>
</comment>
<dbReference type="EC" id="2.7.1.90" evidence="6"/>
<dbReference type="GO" id="GO:0003872">
    <property type="term" value="F:6-phosphofructokinase activity"/>
    <property type="evidence" value="ECO:0007669"/>
    <property type="project" value="UniProtKB-UniRule"/>
</dbReference>
<feature type="binding site" evidence="6">
    <location>
        <begin position="780"/>
        <end position="783"/>
    </location>
    <ligand>
        <name>substrate</name>
    </ligand>
</feature>
<dbReference type="GO" id="GO:0005737">
    <property type="term" value="C:cytoplasm"/>
    <property type="evidence" value="ECO:0007669"/>
    <property type="project" value="UniProtKB-SubCell"/>
</dbReference>
<comment type="cofactor">
    <cofactor evidence="1 6">
        <name>Mg(2+)</name>
        <dbReference type="ChEBI" id="CHEBI:18420"/>
    </cofactor>
</comment>
<evidence type="ECO:0000256" key="6">
    <source>
        <dbReference type="HAMAP-Rule" id="MF_01977"/>
    </source>
</evidence>
<evidence type="ECO:0000313" key="9">
    <source>
        <dbReference type="EMBL" id="CAD9023335.1"/>
    </source>
</evidence>
<feature type="binding site" evidence="6">
    <location>
        <begin position="186"/>
        <end position="188"/>
    </location>
    <ligand>
        <name>substrate</name>
    </ligand>
</feature>
<evidence type="ECO:0000256" key="1">
    <source>
        <dbReference type="ARBA" id="ARBA00001946"/>
    </source>
</evidence>
<feature type="site" description="Important for catalytic activity and substrate specificity; stabilizes the transition state when the phosphoryl donor is PPi; prevents ATP from binding by mimicking the alpha-phosphate group of ATP" evidence="6">
    <location>
        <position position="159"/>
    </location>
</feature>
<feature type="binding site" evidence="6">
    <location>
        <position position="303"/>
    </location>
    <ligand>
        <name>substrate</name>
    </ligand>
</feature>
<protein>
    <recommendedName>
        <fullName evidence="6">Pyrophosphate--fructose 6-phosphate 1-phosphotransferase</fullName>
        <ecNumber evidence="6">2.7.1.90</ecNumber>
    </recommendedName>
    <alternativeName>
        <fullName evidence="6">6-phosphofructokinase, pyrophosphate dependent</fullName>
    </alternativeName>
    <alternativeName>
        <fullName evidence="6">PPi-dependent phosphofructokinase</fullName>
        <shortName evidence="6">PPi-PFK</shortName>
    </alternativeName>
    <alternativeName>
        <fullName evidence="6">Pyrophosphate-dependent 6-phosphofructose-1-kinase</fullName>
    </alternativeName>
</protein>
<keyword evidence="2 6" id="KW-0808">Transferase</keyword>
<dbReference type="NCBIfam" id="NF005121">
    <property type="entry name" value="PRK06555.1"/>
    <property type="match status" value="2"/>
</dbReference>
<comment type="subcellular location">
    <subcellularLocation>
        <location evidence="6">Cytoplasm</location>
    </subcellularLocation>
</comment>
<dbReference type="InterPro" id="IPR000023">
    <property type="entry name" value="Phosphofructokinase_dom"/>
</dbReference>
<evidence type="ECO:0000256" key="5">
    <source>
        <dbReference type="ARBA" id="ARBA00022842"/>
    </source>
</evidence>
<dbReference type="InterPro" id="IPR022953">
    <property type="entry name" value="ATP_PFK"/>
</dbReference>
<organism evidence="10">
    <name type="scientific">Eutreptiella gymnastica</name>
    <dbReference type="NCBI Taxonomy" id="73025"/>
    <lineage>
        <taxon>Eukaryota</taxon>
        <taxon>Discoba</taxon>
        <taxon>Euglenozoa</taxon>
        <taxon>Euglenida</taxon>
        <taxon>Spirocuta</taxon>
        <taxon>Euglenophyceae</taxon>
        <taxon>Eutreptiales</taxon>
        <taxon>Eutreptiaceae</taxon>
        <taxon>Eutreptiella</taxon>
    </lineage>
</organism>
<gene>
    <name evidence="9" type="ORF">EGYM00392_LOCUS34457</name>
    <name evidence="10" type="ORF">EGYM00392_LOCUS34458</name>
</gene>
<keyword evidence="6" id="KW-0324">Glycolysis</keyword>
<keyword evidence="7" id="KW-0175">Coiled coil</keyword>
<comment type="function">
    <text evidence="6">Catalyzes the phosphorylation of D-fructose 6-phosphate, the first committing step of glycolysis. Uses inorganic phosphate (PPi) as phosphoryl donor instead of ATP like common ATP-dependent phosphofructokinases (ATP-PFKs), which renders the reaction reversible, and can thus function both in glycolysis and gluconeogenesis. Consistently, PPi-PFK can replace the enzymes of both the forward (ATP-PFK) and reverse (fructose-bisphosphatase (FBPase)) reactions.</text>
</comment>
<dbReference type="Gene3D" id="3.40.50.460">
    <property type="entry name" value="Phosphofructokinase domain"/>
    <property type="match status" value="1"/>
</dbReference>
<evidence type="ECO:0000256" key="3">
    <source>
        <dbReference type="ARBA" id="ARBA00022723"/>
    </source>
</evidence>
<keyword evidence="4 6" id="KW-0418">Kinase</keyword>
<dbReference type="PRINTS" id="PR00476">
    <property type="entry name" value="PHFRCTKINASE"/>
</dbReference>
<feature type="binding site" evidence="6">
    <location>
        <position position="49"/>
    </location>
    <ligand>
        <name>diphosphate</name>
        <dbReference type="ChEBI" id="CHEBI:33019"/>
    </ligand>
</feature>
<dbReference type="EMBL" id="HBGA01091952">
    <property type="protein sequence ID" value="CAD9023336.1"/>
    <property type="molecule type" value="Transcribed_RNA"/>
</dbReference>
<feature type="binding site" evidence="6">
    <location>
        <position position="158"/>
    </location>
    <ligand>
        <name>Mg(2+)</name>
        <dbReference type="ChEBI" id="CHEBI:18420"/>
        <note>catalytic</note>
    </ligand>
</feature>
<evidence type="ECO:0000256" key="7">
    <source>
        <dbReference type="SAM" id="Coils"/>
    </source>
</evidence>
<proteinExistence type="inferred from homology"/>
<accession>A0A6U8FQ77</accession>
<feature type="active site" description="Proton acceptor" evidence="6">
    <location>
        <position position="188"/>
    </location>
</feature>
<feature type="site" description="Important for catalytic activity and substrate specificity; stabilizes the transition state when the phosphoryl donor is PPi; prevents ATP from binding by mimicking the alpha-phosphate group of ATP" evidence="6">
    <location>
        <position position="579"/>
    </location>
</feature>
<evidence type="ECO:0000256" key="2">
    <source>
        <dbReference type="ARBA" id="ARBA00022679"/>
    </source>
</evidence>
<feature type="site" description="Important for catalytic activity; stabilizes the transition state when the phosphoryl donor is PPi" evidence="6">
    <location>
        <position position="605"/>
    </location>
</feature>
<dbReference type="GO" id="GO:0006002">
    <property type="term" value="P:fructose 6-phosphate metabolic process"/>
    <property type="evidence" value="ECO:0007669"/>
    <property type="project" value="InterPro"/>
</dbReference>
<dbReference type="UniPathway" id="UPA00109">
    <property type="reaction ID" value="UER00182"/>
</dbReference>
<dbReference type="SUPFAM" id="SSF53784">
    <property type="entry name" value="Phosphofructokinase"/>
    <property type="match status" value="2"/>
</dbReference>
<dbReference type="PANTHER" id="PTHR45770">
    <property type="entry name" value="ATP-DEPENDENT 6-PHOSPHOFRUCTOKINASE 1"/>
    <property type="match status" value="1"/>
</dbReference>
<keyword evidence="3 6" id="KW-0479">Metal-binding</keyword>
<feature type="active site" description="Proton acceptor" evidence="6">
    <location>
        <position position="608"/>
    </location>
</feature>
<feature type="site" description="Important for catalytic activity; stabilizes the transition state when the phosphoryl donor is PPi" evidence="6">
    <location>
        <position position="185"/>
    </location>
</feature>
<dbReference type="InterPro" id="IPR011405">
    <property type="entry name" value="PPi-PFK_SMc01852"/>
</dbReference>
<dbReference type="InterPro" id="IPR035966">
    <property type="entry name" value="PKF_sf"/>
</dbReference>
<evidence type="ECO:0000256" key="4">
    <source>
        <dbReference type="ARBA" id="ARBA00022777"/>
    </source>
</evidence>
<feature type="binding site" evidence="6">
    <location>
        <position position="723"/>
    </location>
    <ligand>
        <name>substrate</name>
    </ligand>
</feature>
<feature type="binding site" evidence="6">
    <location>
        <position position="469"/>
    </location>
    <ligand>
        <name>diphosphate</name>
        <dbReference type="ChEBI" id="CHEBI:33019"/>
    </ligand>
</feature>
<feature type="binding site" evidence="6">
    <location>
        <begin position="231"/>
        <end position="233"/>
    </location>
    <ligand>
        <name>substrate</name>
    </ligand>
</feature>
<keyword evidence="5 6" id="KW-0460">Magnesium</keyword>
<evidence type="ECO:0000313" key="10">
    <source>
        <dbReference type="EMBL" id="CAD9023336.1"/>
    </source>
</evidence>
<comment type="subunit">
    <text evidence="6">Homodimer or homotetramer.</text>
</comment>
<dbReference type="Gene3D" id="3.40.50.450">
    <property type="match status" value="2"/>
</dbReference>
<evidence type="ECO:0000259" key="8">
    <source>
        <dbReference type="Pfam" id="PF00365"/>
    </source>
</evidence>
<dbReference type="AlphaFoldDB" id="A0A6U8FQ77"/>
<comment type="activity regulation">
    <text evidence="6">Non-allosteric.</text>
</comment>
<feature type="binding site" evidence="6">
    <location>
        <begin position="606"/>
        <end position="608"/>
    </location>
    <ligand>
        <name>substrate</name>
    </ligand>
</feature>
<feature type="binding site" evidence="6">
    <location>
        <begin position="651"/>
        <end position="653"/>
    </location>
    <ligand>
        <name>substrate</name>
    </ligand>
</feature>
<dbReference type="GO" id="GO:0047334">
    <property type="term" value="F:diphosphate-fructose-6-phosphate 1-phosphotransferase activity"/>
    <property type="evidence" value="ECO:0007669"/>
    <property type="project" value="UniProtKB-EC"/>
</dbReference>
<dbReference type="InterPro" id="IPR050929">
    <property type="entry name" value="PFKA"/>
</dbReference>
<dbReference type="GO" id="GO:0046872">
    <property type="term" value="F:metal ion binding"/>
    <property type="evidence" value="ECO:0007669"/>
    <property type="project" value="UniProtKB-KW"/>
</dbReference>
<dbReference type="Pfam" id="PF00365">
    <property type="entry name" value="PFK"/>
    <property type="match status" value="2"/>
</dbReference>
<dbReference type="EMBL" id="HBGA01091951">
    <property type="protein sequence ID" value="CAD9023335.1"/>
    <property type="molecule type" value="Transcribed_RNA"/>
</dbReference>
<feature type="binding site" evidence="6">
    <location>
        <begin position="360"/>
        <end position="363"/>
    </location>
    <ligand>
        <name>substrate</name>
    </ligand>
</feature>
<keyword evidence="6" id="KW-0963">Cytoplasm</keyword>
<reference evidence="10" key="1">
    <citation type="submission" date="2021-01" db="EMBL/GenBank/DDBJ databases">
        <authorList>
            <person name="Corre E."/>
            <person name="Pelletier E."/>
            <person name="Niang G."/>
            <person name="Scheremetjew M."/>
            <person name="Finn R."/>
            <person name="Kale V."/>
            <person name="Holt S."/>
            <person name="Cochrane G."/>
            <person name="Meng A."/>
            <person name="Brown T."/>
            <person name="Cohen L."/>
        </authorList>
    </citation>
    <scope>NUCLEOTIDE SEQUENCE</scope>
    <source>
        <strain evidence="10">NIES-381</strain>
    </source>
</reference>
<feature type="domain" description="Phosphofructokinase" evidence="8">
    <location>
        <begin position="41"/>
        <end position="385"/>
    </location>
</feature>